<feature type="region of interest" description="Disordered" evidence="1">
    <location>
        <begin position="799"/>
        <end position="818"/>
    </location>
</feature>
<organism evidence="2 3">
    <name type="scientific">Thermomonospora echinospora</name>
    <dbReference type="NCBI Taxonomy" id="1992"/>
    <lineage>
        <taxon>Bacteria</taxon>
        <taxon>Bacillati</taxon>
        <taxon>Actinomycetota</taxon>
        <taxon>Actinomycetes</taxon>
        <taxon>Streptosporangiales</taxon>
        <taxon>Thermomonosporaceae</taxon>
        <taxon>Thermomonospora</taxon>
    </lineage>
</organism>
<name>A0A1H6DTZ7_9ACTN</name>
<evidence type="ECO:0000313" key="3">
    <source>
        <dbReference type="Proteomes" id="UP000236723"/>
    </source>
</evidence>
<dbReference type="Proteomes" id="UP000236723">
    <property type="component" value="Unassembled WGS sequence"/>
</dbReference>
<sequence>MAAIEAEWALWGVASDSDGDYTVLACSDGRLRPGHFRQLITRFSPGTPEAEGALPRVTIGAVDVSKVPHLGMALQTLEHGQVLEATTTRFFFFPFQALGETRAAYLTLYEHLSRVELPGSGTGPLITVEPPALDPAAVAEELRDAEPDAAQAAALLARGRRVCVTQAEAASLEERLRFLDGVAAWLPYGYRAKLTATTWANSATPHRLRLFFARHAGGDGITAMPWRGAAPAPADPAVEDEHLAPLRVAIGRLGGAAVIDRLASDVTPHSCDDPEPAVRALAEMTRSLRVPDGELGLDELRTLFGGGPAPVDGPDLPAVRRALVRMIRLAEPQDWPLIERWWRELADEDATALFAAMTDGCRRSLWSGERTGFEAELLLAYRHGRGDEFLASLVAPPDEPAEAAERGARAAAGLVHDSVLVPGATAGHPRTLRAVLDHPLVLCAFVARISAVGRDRLGEGLLWLLSAPAEDPQLLVVLCDALAADDPDPLTPERLRRLTAAGRGCLAALLEGAAALERLHLVLGPFGELLAAGRLSASDSRYWAERLGALSPADPAAVGAIDVLLLALGERPTLPWSLTPGTTGDYRKGALGIWRLPWPDGGGPAPAVAALRERPDVQRSEGARELLAILEETADAPASRPRPPSPVQAEDRSRATVTIGEEAPFLQGADAVVHQLCMGYRRGLTLDTCVRRLDADTWPPTAALAVAVVRGLAPALVEHGASPEIAQDWSVELTRRLASGDFGRGLGRRFRRELLTAVTTDVRDRLALLSAAADEGPPLSGTHRQDLQAVHAELDRLLARSPSGERPQHIRYRKADRH</sequence>
<protein>
    <submittedName>
        <fullName evidence="2">Uncharacterized protein</fullName>
    </submittedName>
</protein>
<dbReference type="OrthoDB" id="3344388at2"/>
<reference evidence="3" key="1">
    <citation type="submission" date="2016-10" db="EMBL/GenBank/DDBJ databases">
        <authorList>
            <person name="Varghese N."/>
            <person name="Submissions S."/>
        </authorList>
    </citation>
    <scope>NUCLEOTIDE SEQUENCE [LARGE SCALE GENOMIC DNA]</scope>
    <source>
        <strain evidence="3">DSM 43163</strain>
    </source>
</reference>
<feature type="region of interest" description="Disordered" evidence="1">
    <location>
        <begin position="631"/>
        <end position="655"/>
    </location>
</feature>
<gene>
    <name evidence="2" type="ORF">SAMN04489712_12288</name>
</gene>
<feature type="compositionally biased region" description="Basic residues" evidence="1">
    <location>
        <begin position="809"/>
        <end position="818"/>
    </location>
</feature>
<dbReference type="RefSeq" id="WP_103943575.1">
    <property type="nucleotide sequence ID" value="NZ_FNVO01000022.1"/>
</dbReference>
<evidence type="ECO:0000256" key="1">
    <source>
        <dbReference type="SAM" id="MobiDB-lite"/>
    </source>
</evidence>
<keyword evidence="3" id="KW-1185">Reference proteome</keyword>
<evidence type="ECO:0000313" key="2">
    <source>
        <dbReference type="EMBL" id="SEG88827.1"/>
    </source>
</evidence>
<dbReference type="AlphaFoldDB" id="A0A1H6DTZ7"/>
<accession>A0A1H6DTZ7</accession>
<proteinExistence type="predicted"/>
<dbReference type="EMBL" id="FNVO01000022">
    <property type="protein sequence ID" value="SEG88827.1"/>
    <property type="molecule type" value="Genomic_DNA"/>
</dbReference>